<evidence type="ECO:0000256" key="10">
    <source>
        <dbReference type="ARBA" id="ARBA00023235"/>
    </source>
</evidence>
<keyword evidence="10 12" id="KW-0413">Isomerase</keyword>
<organism evidence="15 16">
    <name type="scientific">Sporolactobacillus putidus</name>
    <dbReference type="NCBI Taxonomy" id="492735"/>
    <lineage>
        <taxon>Bacteria</taxon>
        <taxon>Bacillati</taxon>
        <taxon>Bacillota</taxon>
        <taxon>Bacilli</taxon>
        <taxon>Bacillales</taxon>
        <taxon>Sporolactobacillaceae</taxon>
        <taxon>Sporolactobacillus</taxon>
    </lineage>
</organism>
<keyword evidence="8 12" id="KW-0028">Amino-acid biosynthesis</keyword>
<evidence type="ECO:0000256" key="6">
    <source>
        <dbReference type="ARBA" id="ARBA00018464"/>
    </source>
</evidence>
<dbReference type="Gene3D" id="3.20.20.70">
    <property type="entry name" value="Aldolase class I"/>
    <property type="match status" value="1"/>
</dbReference>
<evidence type="ECO:0000256" key="3">
    <source>
        <dbReference type="ARBA" id="ARBA00005133"/>
    </source>
</evidence>
<dbReference type="InterPro" id="IPR011060">
    <property type="entry name" value="RibuloseP-bd_barrel"/>
</dbReference>
<evidence type="ECO:0000256" key="5">
    <source>
        <dbReference type="ARBA" id="ARBA00012550"/>
    </source>
</evidence>
<dbReference type="CDD" id="cd04732">
    <property type="entry name" value="HisA"/>
    <property type="match status" value="1"/>
</dbReference>
<evidence type="ECO:0000256" key="13">
    <source>
        <dbReference type="RuleBase" id="RU003657"/>
    </source>
</evidence>
<dbReference type="InterPro" id="IPR006062">
    <property type="entry name" value="His_biosynth"/>
</dbReference>
<evidence type="ECO:0000256" key="11">
    <source>
        <dbReference type="ARBA" id="ARBA00030547"/>
    </source>
</evidence>
<comment type="caution">
    <text evidence="15">The sequence shown here is derived from an EMBL/GenBank/DDBJ whole genome shotgun (WGS) entry which is preliminary data.</text>
</comment>
<dbReference type="Proteomes" id="UP000654670">
    <property type="component" value="Unassembled WGS sequence"/>
</dbReference>
<accession>A0A917VZ55</accession>
<evidence type="ECO:0000256" key="1">
    <source>
        <dbReference type="ARBA" id="ARBA00000901"/>
    </source>
</evidence>
<comment type="catalytic activity">
    <reaction evidence="1 12 14">
        <text>1-(5-phospho-beta-D-ribosyl)-5-[(5-phospho-beta-D-ribosylamino)methylideneamino]imidazole-4-carboxamide = 5-[(5-phospho-1-deoxy-D-ribulos-1-ylimino)methylamino]-1-(5-phospho-beta-D-ribosyl)imidazole-4-carboxamide</text>
        <dbReference type="Rhea" id="RHEA:15469"/>
        <dbReference type="ChEBI" id="CHEBI:58435"/>
        <dbReference type="ChEBI" id="CHEBI:58525"/>
        <dbReference type="EC" id="5.3.1.16"/>
    </reaction>
</comment>
<comment type="similarity">
    <text evidence="4 12 13">Belongs to the HisA/HisF family.</text>
</comment>
<proteinExistence type="inferred from homology"/>
<dbReference type="Pfam" id="PF00977">
    <property type="entry name" value="His_biosynth"/>
    <property type="match status" value="1"/>
</dbReference>
<dbReference type="PANTHER" id="PTHR43090:SF2">
    <property type="entry name" value="1-(5-PHOSPHORIBOSYL)-5-[(5-PHOSPHORIBOSYLAMINO)METHYLIDENEAMINO] IMIDAZOLE-4-CARBOXAMIDE ISOMERASE"/>
    <property type="match status" value="1"/>
</dbReference>
<dbReference type="EC" id="5.3.1.16" evidence="5 12"/>
<evidence type="ECO:0000256" key="4">
    <source>
        <dbReference type="ARBA" id="ARBA00009667"/>
    </source>
</evidence>
<feature type="active site" description="Proton acceptor" evidence="12">
    <location>
        <position position="9"/>
    </location>
</feature>
<dbReference type="SUPFAM" id="SSF51366">
    <property type="entry name" value="Ribulose-phoshate binding barrel"/>
    <property type="match status" value="1"/>
</dbReference>
<dbReference type="NCBIfam" id="TIGR00007">
    <property type="entry name" value="1-(5-phosphoribosyl)-5-[(5-phosphoribosylamino)methylideneamino]imidazole-4-carboxamide isomerase"/>
    <property type="match status" value="1"/>
</dbReference>
<feature type="active site" description="Proton donor" evidence="12">
    <location>
        <position position="130"/>
    </location>
</feature>
<dbReference type="PANTHER" id="PTHR43090">
    <property type="entry name" value="1-(5-PHOSPHORIBOSYL)-5-[(5-PHOSPHORIBOSYLAMINO)METHYLIDENEAMINO] IMIDAZOLE-4-CARBOXAMIDE ISOMERASE"/>
    <property type="match status" value="1"/>
</dbReference>
<gene>
    <name evidence="12 15" type="primary">hisA</name>
    <name evidence="15" type="ORF">GCM10007968_02710</name>
</gene>
<sequence length="245" mass="26163">MFTIYPAIDLLDGKCVRLLQGDYDQSTVYGDSPVSMAKTFYEQGAEWLHIVDLDGAREGRPVNRHAIGQIAAEVPIHIEVGGGIRNMETVERYLDQGIERVILGSSAIANPEFVRLALSRYPDSIAIGLDVKQGKVAVKGWLEVSELSAADLAKQLIGFGARHFIYTDISRDGALKGANRDGAGKLAAEIGMPVVVSGGVSNTEELAAMAEMGSDRISGAIIGKAIYTKQISLREALKVVGAYAG</sequence>
<dbReference type="InterPro" id="IPR006063">
    <property type="entry name" value="HisA_bact_arch"/>
</dbReference>
<dbReference type="InterPro" id="IPR013785">
    <property type="entry name" value="Aldolase_TIM"/>
</dbReference>
<reference evidence="15" key="2">
    <citation type="submission" date="2020-09" db="EMBL/GenBank/DDBJ databases">
        <authorList>
            <person name="Sun Q."/>
            <person name="Ohkuma M."/>
        </authorList>
    </citation>
    <scope>NUCLEOTIDE SEQUENCE</scope>
    <source>
        <strain evidence="15">JCM 15325</strain>
    </source>
</reference>
<evidence type="ECO:0000256" key="7">
    <source>
        <dbReference type="ARBA" id="ARBA00022490"/>
    </source>
</evidence>
<dbReference type="HAMAP" id="MF_01014">
    <property type="entry name" value="HisA"/>
    <property type="match status" value="1"/>
</dbReference>
<keyword evidence="7 12" id="KW-0963">Cytoplasm</keyword>
<evidence type="ECO:0000256" key="8">
    <source>
        <dbReference type="ARBA" id="ARBA00022605"/>
    </source>
</evidence>
<comment type="subcellular location">
    <subcellularLocation>
        <location evidence="2 12 14">Cytoplasm</location>
    </subcellularLocation>
</comment>
<keyword evidence="16" id="KW-1185">Reference proteome</keyword>
<dbReference type="GO" id="GO:0003949">
    <property type="term" value="F:1-(5-phosphoribosyl)-5-[(5-phosphoribosylamino)methylideneamino]imidazole-4-carboxamide isomerase activity"/>
    <property type="evidence" value="ECO:0007669"/>
    <property type="project" value="UniProtKB-UniRule"/>
</dbReference>
<evidence type="ECO:0000313" key="16">
    <source>
        <dbReference type="Proteomes" id="UP000654670"/>
    </source>
</evidence>
<dbReference type="InterPro" id="IPR044524">
    <property type="entry name" value="Isoase_HisA-like"/>
</dbReference>
<dbReference type="FunFam" id="3.20.20.70:FF:000009">
    <property type="entry name" value="1-(5-phosphoribosyl)-5-[(5-phosphoribosylamino)methylideneamino] imidazole-4-carboxamide isomerase"/>
    <property type="match status" value="1"/>
</dbReference>
<dbReference type="EMBL" id="BMOK01000001">
    <property type="protein sequence ID" value="GGL42279.1"/>
    <property type="molecule type" value="Genomic_DNA"/>
</dbReference>
<keyword evidence="9 12" id="KW-0368">Histidine biosynthesis</keyword>
<evidence type="ECO:0000313" key="15">
    <source>
        <dbReference type="EMBL" id="GGL42279.1"/>
    </source>
</evidence>
<evidence type="ECO:0000256" key="12">
    <source>
        <dbReference type="HAMAP-Rule" id="MF_01014"/>
    </source>
</evidence>
<evidence type="ECO:0000256" key="2">
    <source>
        <dbReference type="ARBA" id="ARBA00004496"/>
    </source>
</evidence>
<evidence type="ECO:0000256" key="9">
    <source>
        <dbReference type="ARBA" id="ARBA00023102"/>
    </source>
</evidence>
<dbReference type="GO" id="GO:0000162">
    <property type="term" value="P:L-tryptophan biosynthetic process"/>
    <property type="evidence" value="ECO:0007669"/>
    <property type="project" value="TreeGrafter"/>
</dbReference>
<evidence type="ECO:0000256" key="14">
    <source>
        <dbReference type="RuleBase" id="RU003658"/>
    </source>
</evidence>
<reference evidence="15" key="1">
    <citation type="journal article" date="2014" name="Int. J. Syst. Evol. Microbiol.">
        <title>Complete genome sequence of Corynebacterium casei LMG S-19264T (=DSM 44701T), isolated from a smear-ripened cheese.</title>
        <authorList>
            <consortium name="US DOE Joint Genome Institute (JGI-PGF)"/>
            <person name="Walter F."/>
            <person name="Albersmeier A."/>
            <person name="Kalinowski J."/>
            <person name="Ruckert C."/>
        </authorList>
    </citation>
    <scope>NUCLEOTIDE SEQUENCE</scope>
    <source>
        <strain evidence="15">JCM 15325</strain>
    </source>
</reference>
<name>A0A917VZ55_9BACL</name>
<protein>
    <recommendedName>
        <fullName evidence="6 12">1-(5-phosphoribosyl)-5-[(5-phosphoribosylamino)methylideneamino] imidazole-4-carboxamide isomerase</fullName>
        <ecNumber evidence="5 12">5.3.1.16</ecNumber>
    </recommendedName>
    <alternativeName>
        <fullName evidence="11 12">Phosphoribosylformimino-5-aminoimidazole carboxamide ribotide isomerase</fullName>
    </alternativeName>
</protein>
<dbReference type="InterPro" id="IPR023016">
    <property type="entry name" value="HisA/PriA"/>
</dbReference>
<dbReference type="GO" id="GO:0000105">
    <property type="term" value="P:L-histidine biosynthetic process"/>
    <property type="evidence" value="ECO:0007669"/>
    <property type="project" value="UniProtKB-UniRule"/>
</dbReference>
<comment type="pathway">
    <text evidence="3 12 14">Amino-acid biosynthesis; L-histidine biosynthesis; L-histidine from 5-phospho-alpha-D-ribose 1-diphosphate: step 4/9.</text>
</comment>
<dbReference type="AlphaFoldDB" id="A0A917VZ55"/>
<dbReference type="GO" id="GO:0005737">
    <property type="term" value="C:cytoplasm"/>
    <property type="evidence" value="ECO:0007669"/>
    <property type="project" value="UniProtKB-SubCell"/>
</dbReference>